<evidence type="ECO:0000256" key="1">
    <source>
        <dbReference type="SAM" id="MobiDB-lite"/>
    </source>
</evidence>
<evidence type="ECO:0000313" key="4">
    <source>
        <dbReference type="Proteomes" id="UP000545493"/>
    </source>
</evidence>
<accession>A0A7X5ZPE3</accession>
<dbReference type="AlphaFoldDB" id="A0A7X5ZPE3"/>
<feature type="compositionally biased region" description="Basic and acidic residues" evidence="1">
    <location>
        <begin position="59"/>
        <end position="71"/>
    </location>
</feature>
<keyword evidence="4" id="KW-1185">Reference proteome</keyword>
<gene>
    <name evidence="3" type="ORF">FHU38_000973</name>
</gene>
<protein>
    <submittedName>
        <fullName evidence="3">Phage-related protein</fullName>
    </submittedName>
</protein>
<dbReference type="Proteomes" id="UP000545493">
    <property type="component" value="Unassembled WGS sequence"/>
</dbReference>
<evidence type="ECO:0000313" key="3">
    <source>
        <dbReference type="EMBL" id="NIJ10629.1"/>
    </source>
</evidence>
<proteinExistence type="predicted"/>
<feature type="transmembrane region" description="Helical" evidence="2">
    <location>
        <begin position="182"/>
        <end position="200"/>
    </location>
</feature>
<organism evidence="3 4">
    <name type="scientific">Saccharomonospora amisosensis</name>
    <dbReference type="NCBI Taxonomy" id="1128677"/>
    <lineage>
        <taxon>Bacteria</taxon>
        <taxon>Bacillati</taxon>
        <taxon>Actinomycetota</taxon>
        <taxon>Actinomycetes</taxon>
        <taxon>Pseudonocardiales</taxon>
        <taxon>Pseudonocardiaceae</taxon>
        <taxon>Saccharomonospora</taxon>
    </lineage>
</organism>
<keyword evidence="2" id="KW-1133">Transmembrane helix</keyword>
<evidence type="ECO:0000256" key="2">
    <source>
        <dbReference type="SAM" id="Phobius"/>
    </source>
</evidence>
<keyword evidence="2" id="KW-0812">Transmembrane</keyword>
<sequence length="373" mass="38689">MAGPTVTLTFAGDEKQLTKAFGKVEQAAESMQAEVGSAAKSMAGDFDSSAKKMSSAADDSSRRIRDHGDGMERWADQADSVDTRAMGFRDTLTGVQDGLAGLRGEGESTFENLMLLGFGIGDLASGFANFLIPAMASFWGWLTSTTAATWLATAAQTAWAAITKGVTIATAALNAVMRANPILFVVGLIAALVIAFGTLWNKSEGFRNFFIGMWNTIKNVVSGAVNFIKNLWNGIPGFFRGIVSGIGRVFGGIGNAIKNAFKGAINFVIDLLNGAVTAVNGLIGGINLIPGVSIPRIPHIPKFHQGGIVPGAPGSETLAILQAGERVIPAGRADRAGGQAQMSVGFHGNTDSAVATLIMGLIRSGDIQIAGVA</sequence>
<dbReference type="RefSeq" id="WP_167166875.1">
    <property type="nucleotide sequence ID" value="NZ_JAAOYM010000001.1"/>
</dbReference>
<keyword evidence="2" id="KW-0472">Membrane</keyword>
<dbReference type="EMBL" id="JAAOYM010000001">
    <property type="protein sequence ID" value="NIJ10629.1"/>
    <property type="molecule type" value="Genomic_DNA"/>
</dbReference>
<feature type="region of interest" description="Disordered" evidence="1">
    <location>
        <begin position="45"/>
        <end position="71"/>
    </location>
</feature>
<reference evidence="3 4" key="1">
    <citation type="submission" date="2020-03" db="EMBL/GenBank/DDBJ databases">
        <title>Sequencing the genomes of 1000 actinobacteria strains.</title>
        <authorList>
            <person name="Klenk H.-P."/>
        </authorList>
    </citation>
    <scope>NUCLEOTIDE SEQUENCE [LARGE SCALE GENOMIC DNA]</scope>
    <source>
        <strain evidence="3 4">DSM 45685</strain>
    </source>
</reference>
<comment type="caution">
    <text evidence="3">The sequence shown here is derived from an EMBL/GenBank/DDBJ whole genome shotgun (WGS) entry which is preliminary data.</text>
</comment>
<feature type="transmembrane region" description="Helical" evidence="2">
    <location>
        <begin position="113"/>
        <end position="132"/>
    </location>
</feature>
<name>A0A7X5ZPE3_9PSEU</name>